<protein>
    <submittedName>
        <fullName evidence="2">Uncharacterized protein</fullName>
    </submittedName>
</protein>
<evidence type="ECO:0000256" key="1">
    <source>
        <dbReference type="SAM" id="Phobius"/>
    </source>
</evidence>
<reference evidence="2" key="1">
    <citation type="journal article" date="2020" name="Nature">
        <title>Giant virus diversity and host interactions through global metagenomics.</title>
        <authorList>
            <person name="Schulz F."/>
            <person name="Roux S."/>
            <person name="Paez-Espino D."/>
            <person name="Jungbluth S."/>
            <person name="Walsh D.A."/>
            <person name="Denef V.J."/>
            <person name="McMahon K.D."/>
            <person name="Konstantinidis K.T."/>
            <person name="Eloe-Fadrosh E.A."/>
            <person name="Kyrpides N.C."/>
            <person name="Woyke T."/>
        </authorList>
    </citation>
    <scope>NUCLEOTIDE SEQUENCE</scope>
    <source>
        <strain evidence="2">GVMAG-M-3300023174-107</strain>
    </source>
</reference>
<dbReference type="AlphaFoldDB" id="A0A6C0D1B0"/>
<keyword evidence="1" id="KW-0472">Membrane</keyword>
<accession>A0A6C0D1B0</accession>
<evidence type="ECO:0000313" key="2">
    <source>
        <dbReference type="EMBL" id="QHT10341.1"/>
    </source>
</evidence>
<proteinExistence type="predicted"/>
<name>A0A6C0D1B0_9ZZZZ</name>
<sequence>MDINPQTEQILKVIKKFKEGGLGNSYGVLPWLIFLIGIIIIFIYLIKIEISSNGNKWETNKCSSKYVFFSGFLKNNGDASKTTYDNFSECITRVLRPVKKTKLTKI</sequence>
<keyword evidence="1" id="KW-0812">Transmembrane</keyword>
<dbReference type="EMBL" id="MN739520">
    <property type="protein sequence ID" value="QHT10341.1"/>
    <property type="molecule type" value="Genomic_DNA"/>
</dbReference>
<feature type="transmembrane region" description="Helical" evidence="1">
    <location>
        <begin position="28"/>
        <end position="46"/>
    </location>
</feature>
<keyword evidence="1" id="KW-1133">Transmembrane helix</keyword>
<organism evidence="2">
    <name type="scientific">viral metagenome</name>
    <dbReference type="NCBI Taxonomy" id="1070528"/>
    <lineage>
        <taxon>unclassified sequences</taxon>
        <taxon>metagenomes</taxon>
        <taxon>organismal metagenomes</taxon>
    </lineage>
</organism>